<organism evidence="1 3">
    <name type="scientific">Heyndrickxia sporothermodurans</name>
    <dbReference type="NCBI Taxonomy" id="46224"/>
    <lineage>
        <taxon>Bacteria</taxon>
        <taxon>Bacillati</taxon>
        <taxon>Bacillota</taxon>
        <taxon>Bacilli</taxon>
        <taxon>Bacillales</taxon>
        <taxon>Bacillaceae</taxon>
        <taxon>Heyndrickxia</taxon>
    </lineage>
</organism>
<gene>
    <name evidence="1" type="ORF">B4102_3314</name>
    <name evidence="2" type="ORF">JGZ69_09550</name>
</gene>
<keyword evidence="3" id="KW-1185">Reference proteome</keyword>
<protein>
    <submittedName>
        <fullName evidence="1">Uncharacterized protein</fullName>
    </submittedName>
</protein>
<dbReference type="KEGG" id="hspo:JGZ69_09550"/>
<dbReference type="EMBL" id="LQYN01000064">
    <property type="protein sequence ID" value="KYD04116.1"/>
    <property type="molecule type" value="Genomic_DNA"/>
</dbReference>
<evidence type="ECO:0000313" key="4">
    <source>
        <dbReference type="Proteomes" id="UP000595512"/>
    </source>
</evidence>
<accession>A0A150KWL1</accession>
<dbReference type="Proteomes" id="UP000595512">
    <property type="component" value="Chromosome"/>
</dbReference>
<proteinExistence type="predicted"/>
<reference evidence="1 3" key="1">
    <citation type="submission" date="2016-01" db="EMBL/GenBank/DDBJ databases">
        <title>Genome Sequences of Twelve Sporeforming Bacillus Species Isolated from Foods.</title>
        <authorList>
            <person name="Berendsen E.M."/>
            <person name="Wells-Bennik M.H."/>
            <person name="Krawcyk A.O."/>
            <person name="De Jong A."/>
            <person name="Holsappel S."/>
            <person name="Eijlander R.T."/>
            <person name="Kuipers O.P."/>
        </authorList>
    </citation>
    <scope>NUCLEOTIDE SEQUENCE [LARGE SCALE GENOMIC DNA]</scope>
    <source>
        <strain evidence="1 3">B4102</strain>
    </source>
</reference>
<dbReference type="OrthoDB" id="2922344at2"/>
<name>A0A150KWL1_9BACI</name>
<dbReference type="AlphaFoldDB" id="A0A150KWL1"/>
<reference evidence="2 4" key="2">
    <citation type="submission" date="2020-12" db="EMBL/GenBank/DDBJ databases">
        <title>Taxonomic evaluation of the Bacillus sporothermodurans group of bacteria based on whole genome sequences.</title>
        <authorList>
            <person name="Fiedler G."/>
            <person name="Herbstmann A.-D."/>
            <person name="Doll E."/>
            <person name="Wenning M."/>
            <person name="Brinks E."/>
            <person name="Kabisch J."/>
            <person name="Breitenwieser F."/>
            <person name="Lappann M."/>
            <person name="Boehnlein C."/>
            <person name="Franz C."/>
        </authorList>
    </citation>
    <scope>NUCLEOTIDE SEQUENCE [LARGE SCALE GENOMIC DNA]</scope>
    <source>
        <strain evidence="2 4">DSM 10599</strain>
    </source>
</reference>
<evidence type="ECO:0000313" key="3">
    <source>
        <dbReference type="Proteomes" id="UP000075666"/>
    </source>
</evidence>
<dbReference type="Proteomes" id="UP000075666">
    <property type="component" value="Unassembled WGS sequence"/>
</dbReference>
<dbReference type="PATRIC" id="fig|46224.3.peg.3398"/>
<evidence type="ECO:0000313" key="1">
    <source>
        <dbReference type="EMBL" id="KYD04116.1"/>
    </source>
</evidence>
<dbReference type="EMBL" id="CP066701">
    <property type="protein sequence ID" value="QQX26982.1"/>
    <property type="molecule type" value="Genomic_DNA"/>
</dbReference>
<dbReference type="RefSeq" id="WP_066232265.1">
    <property type="nucleotide sequence ID" value="NZ_CP066701.1"/>
</dbReference>
<sequence length="75" mass="8227">MVFEPTQINLSDLKINSSDHSSAITFGSAVIVGRRVVAKKNQAFGQLLSDRTTIISSKSFTIDDDIEDHFNTKGI</sequence>
<evidence type="ECO:0000313" key="2">
    <source>
        <dbReference type="EMBL" id="QQX26982.1"/>
    </source>
</evidence>